<dbReference type="InterPro" id="IPR000524">
    <property type="entry name" value="Tscrpt_reg_HTH_GntR"/>
</dbReference>
<dbReference type="PROSITE" id="PS50949">
    <property type="entry name" value="HTH_GNTR"/>
    <property type="match status" value="1"/>
</dbReference>
<keyword evidence="10" id="KW-1185">Reference proteome</keyword>
<comment type="caution">
    <text evidence="9">The sequence shown here is derived from an EMBL/GenBank/DDBJ whole genome shotgun (WGS) entry which is preliminary data.</text>
</comment>
<dbReference type="Pfam" id="PF00392">
    <property type="entry name" value="GntR"/>
    <property type="match status" value="1"/>
</dbReference>
<dbReference type="SUPFAM" id="SSF46785">
    <property type="entry name" value="Winged helix' DNA-binding domain"/>
    <property type="match status" value="1"/>
</dbReference>
<keyword evidence="6" id="KW-0238">DNA-binding</keyword>
<dbReference type="EMBL" id="JBHSOW010000015">
    <property type="protein sequence ID" value="MFC5648089.1"/>
    <property type="molecule type" value="Genomic_DNA"/>
</dbReference>
<comment type="cofactor">
    <cofactor evidence="1">
        <name>pyridoxal 5'-phosphate</name>
        <dbReference type="ChEBI" id="CHEBI:597326"/>
    </cofactor>
</comment>
<evidence type="ECO:0000313" key="9">
    <source>
        <dbReference type="EMBL" id="MFC5648089.1"/>
    </source>
</evidence>
<dbReference type="InterPro" id="IPR051446">
    <property type="entry name" value="HTH_trans_reg/aminotransferase"/>
</dbReference>
<dbReference type="PRINTS" id="PR00035">
    <property type="entry name" value="HTHGNTR"/>
</dbReference>
<evidence type="ECO:0000256" key="1">
    <source>
        <dbReference type="ARBA" id="ARBA00001933"/>
    </source>
</evidence>
<evidence type="ECO:0000256" key="3">
    <source>
        <dbReference type="ARBA" id="ARBA00022576"/>
    </source>
</evidence>
<organism evidence="9 10">
    <name type="scientific">Paenibacillus solisilvae</name>
    <dbReference type="NCBI Taxonomy" id="2486751"/>
    <lineage>
        <taxon>Bacteria</taxon>
        <taxon>Bacillati</taxon>
        <taxon>Bacillota</taxon>
        <taxon>Bacilli</taxon>
        <taxon>Bacillales</taxon>
        <taxon>Paenibacillaceae</taxon>
        <taxon>Paenibacillus</taxon>
    </lineage>
</organism>
<sequence>MEIDLHIGYDRYYAELGRKTEALYAAMREAVIGGQLPEGTRLPSSRKLADLYGMSRGSVNQVYDMLVAEGFVRTAVGSGTFVAYRAGELGGRRIVEEGTGSSPVTFSDWALRLMPAGNQAVAERGGRRTSQEQIDNPTMISFDIHLIDPSLFPVEEWRSSLYSEVREMIQPWPAAAAPVEGYLPLREAIISDLRRDRGIHAEPSQLFITNGSMQAIALLSMLLISPGDKAVLENPGYPGTWRAVHAAGGTALTASIDDSGIVPEDWNAKLLFVTPTRQFPSGAVLSSDRRLELLEWASRRGAIIVEDDYDSELRWGGRPVEPLKALDRDHRVVYVGTFSNTMFVNLRIGYVVLPESLVETFRRAKSLTEPRPSGMAEQRALAHFMTTGSYARHLRRMRRVCGRRLIRFRAEMQRLERWFRFVPADAGLHMYAQWIGPEEEYELFQAACLADGVTWSGGSRFWFGQPQILTALFGFAHLDEEKIRAGVDIMEAAALRLSGH</sequence>
<evidence type="ECO:0000256" key="2">
    <source>
        <dbReference type="ARBA" id="ARBA00005384"/>
    </source>
</evidence>
<feature type="domain" description="HTH gntR-type" evidence="8">
    <location>
        <begin position="17"/>
        <end position="85"/>
    </location>
</feature>
<dbReference type="SMART" id="SM00345">
    <property type="entry name" value="HTH_GNTR"/>
    <property type="match status" value="1"/>
</dbReference>
<protein>
    <submittedName>
        <fullName evidence="9">PLP-dependent aminotransferase family protein</fullName>
    </submittedName>
</protein>
<dbReference type="Gene3D" id="3.40.640.10">
    <property type="entry name" value="Type I PLP-dependent aspartate aminotransferase-like (Major domain)"/>
    <property type="match status" value="1"/>
</dbReference>
<dbReference type="PANTHER" id="PTHR46577:SF1">
    <property type="entry name" value="HTH-TYPE TRANSCRIPTIONAL REGULATORY PROTEIN GABR"/>
    <property type="match status" value="1"/>
</dbReference>
<evidence type="ECO:0000256" key="7">
    <source>
        <dbReference type="ARBA" id="ARBA00023163"/>
    </source>
</evidence>
<comment type="similarity">
    <text evidence="2">In the C-terminal section; belongs to the class-I pyridoxal-phosphate-dependent aminotransferase family.</text>
</comment>
<evidence type="ECO:0000256" key="4">
    <source>
        <dbReference type="ARBA" id="ARBA00022898"/>
    </source>
</evidence>
<dbReference type="Gene3D" id="1.10.10.10">
    <property type="entry name" value="Winged helix-like DNA-binding domain superfamily/Winged helix DNA-binding domain"/>
    <property type="match status" value="1"/>
</dbReference>
<dbReference type="InterPro" id="IPR015421">
    <property type="entry name" value="PyrdxlP-dep_Trfase_major"/>
</dbReference>
<name>A0ABW0VT86_9BACL</name>
<dbReference type="CDD" id="cd07377">
    <property type="entry name" value="WHTH_GntR"/>
    <property type="match status" value="1"/>
</dbReference>
<keyword evidence="7" id="KW-0804">Transcription</keyword>
<keyword evidence="4" id="KW-0663">Pyridoxal phosphate</keyword>
<dbReference type="InterPro" id="IPR036390">
    <property type="entry name" value="WH_DNA-bd_sf"/>
</dbReference>
<keyword evidence="3 9" id="KW-0032">Aminotransferase</keyword>
<evidence type="ECO:0000256" key="5">
    <source>
        <dbReference type="ARBA" id="ARBA00023015"/>
    </source>
</evidence>
<evidence type="ECO:0000313" key="10">
    <source>
        <dbReference type="Proteomes" id="UP001596047"/>
    </source>
</evidence>
<dbReference type="RefSeq" id="WP_379186552.1">
    <property type="nucleotide sequence ID" value="NZ_JBHSOW010000015.1"/>
</dbReference>
<evidence type="ECO:0000256" key="6">
    <source>
        <dbReference type="ARBA" id="ARBA00023125"/>
    </source>
</evidence>
<dbReference type="PANTHER" id="PTHR46577">
    <property type="entry name" value="HTH-TYPE TRANSCRIPTIONAL REGULATORY PROTEIN GABR"/>
    <property type="match status" value="1"/>
</dbReference>
<gene>
    <name evidence="9" type="ORF">ACFPYJ_02965</name>
</gene>
<dbReference type="Proteomes" id="UP001596047">
    <property type="component" value="Unassembled WGS sequence"/>
</dbReference>
<keyword evidence="5" id="KW-0805">Transcription regulation</keyword>
<dbReference type="InterPro" id="IPR015424">
    <property type="entry name" value="PyrdxlP-dep_Trfase"/>
</dbReference>
<dbReference type="Pfam" id="PF00155">
    <property type="entry name" value="Aminotran_1_2"/>
    <property type="match status" value="1"/>
</dbReference>
<dbReference type="CDD" id="cd00609">
    <property type="entry name" value="AAT_like"/>
    <property type="match status" value="1"/>
</dbReference>
<accession>A0ABW0VT86</accession>
<dbReference type="InterPro" id="IPR004839">
    <property type="entry name" value="Aminotransferase_I/II_large"/>
</dbReference>
<dbReference type="GO" id="GO:0008483">
    <property type="term" value="F:transaminase activity"/>
    <property type="evidence" value="ECO:0007669"/>
    <property type="project" value="UniProtKB-KW"/>
</dbReference>
<keyword evidence="3 9" id="KW-0808">Transferase</keyword>
<proteinExistence type="inferred from homology"/>
<dbReference type="InterPro" id="IPR036388">
    <property type="entry name" value="WH-like_DNA-bd_sf"/>
</dbReference>
<dbReference type="SUPFAM" id="SSF53383">
    <property type="entry name" value="PLP-dependent transferases"/>
    <property type="match status" value="1"/>
</dbReference>
<evidence type="ECO:0000259" key="8">
    <source>
        <dbReference type="PROSITE" id="PS50949"/>
    </source>
</evidence>
<reference evidence="10" key="1">
    <citation type="journal article" date="2019" name="Int. J. Syst. Evol. Microbiol.">
        <title>The Global Catalogue of Microorganisms (GCM) 10K type strain sequencing project: providing services to taxonomists for standard genome sequencing and annotation.</title>
        <authorList>
            <consortium name="The Broad Institute Genomics Platform"/>
            <consortium name="The Broad Institute Genome Sequencing Center for Infectious Disease"/>
            <person name="Wu L."/>
            <person name="Ma J."/>
        </authorList>
    </citation>
    <scope>NUCLEOTIDE SEQUENCE [LARGE SCALE GENOMIC DNA]</scope>
    <source>
        <strain evidence="10">CGMCC 1.3240</strain>
    </source>
</reference>